<keyword evidence="6" id="KW-1185">Reference proteome</keyword>
<evidence type="ECO:0000256" key="1">
    <source>
        <dbReference type="ARBA" id="ARBA00004196"/>
    </source>
</evidence>
<keyword evidence="2 4" id="KW-0732">Signal</keyword>
<name>A0A194WVX3_MOLSC</name>
<evidence type="ECO:0000256" key="2">
    <source>
        <dbReference type="ARBA" id="ARBA00022729"/>
    </source>
</evidence>
<dbReference type="STRING" id="149040.A0A194WVX3"/>
<accession>A0A194WVX3</accession>
<evidence type="ECO:0000256" key="3">
    <source>
        <dbReference type="ARBA" id="ARBA00023180"/>
    </source>
</evidence>
<dbReference type="Pfam" id="PF12454">
    <property type="entry name" value="Ecm33"/>
    <property type="match status" value="1"/>
</dbReference>
<feature type="chain" id="PRO_5008267602" evidence="4">
    <location>
        <begin position="19"/>
        <end position="403"/>
    </location>
</feature>
<evidence type="ECO:0000256" key="4">
    <source>
        <dbReference type="SAM" id="SignalP"/>
    </source>
</evidence>
<dbReference type="FunCoup" id="A0A194WVX3">
    <property type="interactions" value="189"/>
</dbReference>
<dbReference type="PANTHER" id="PTHR31018:SF3">
    <property type="entry name" value="RECEPTOR PROTEIN-TYROSINE KINASE"/>
    <property type="match status" value="1"/>
</dbReference>
<dbReference type="GO" id="GO:0005886">
    <property type="term" value="C:plasma membrane"/>
    <property type="evidence" value="ECO:0007669"/>
    <property type="project" value="TreeGrafter"/>
</dbReference>
<keyword evidence="3" id="KW-0325">Glycoprotein</keyword>
<organism evidence="5 6">
    <name type="scientific">Mollisia scopiformis</name>
    <name type="common">Conifer needle endophyte fungus</name>
    <name type="synonym">Phialocephala scopiformis</name>
    <dbReference type="NCBI Taxonomy" id="149040"/>
    <lineage>
        <taxon>Eukaryota</taxon>
        <taxon>Fungi</taxon>
        <taxon>Dikarya</taxon>
        <taxon>Ascomycota</taxon>
        <taxon>Pezizomycotina</taxon>
        <taxon>Leotiomycetes</taxon>
        <taxon>Helotiales</taxon>
        <taxon>Mollisiaceae</taxon>
        <taxon>Mollisia</taxon>
    </lineage>
</organism>
<sequence length="403" mass="40243">MFAQKLIIPALAVVSCVAAQTASVCSQATATINSQADATAFASCSTISGSIVVSSAASGVISIDGPQQITGDFTCENAGGLTSLGSTTLGSIGGSFTLNNLTLLSTLSMTDLTSVKTIAWTALPALSSLTFPSTVSSATSVTISNTFLSTLDGINLDTVATLQIDNNNRLKTFSTQVANITSAVNINSNGNSLEVSFPNLIWAANMTLRNVSSINIPSLATVNGSLGFYGNYMTNIAAPNLTSVGSTATGQGSLAFVANAKLANISMPMLATVGGADQIANNTDLTGISFPALSIVGGAIDFSGNFSTPSLPALTNVKGGFNIQSTATIDCTSFQAEAGSGKVIQGTYICKTTADATTLGSSTTTGSSSGASSTSSKGAAVSYGVNEAVAGISVLGGLLSMLL</sequence>
<evidence type="ECO:0000313" key="5">
    <source>
        <dbReference type="EMBL" id="KUJ12113.1"/>
    </source>
</evidence>
<dbReference type="PROSITE" id="PS51257">
    <property type="entry name" value="PROKAR_LIPOPROTEIN"/>
    <property type="match status" value="1"/>
</dbReference>
<protein>
    <submittedName>
        <fullName evidence="5">Uncharacterized protein</fullName>
    </submittedName>
</protein>
<gene>
    <name evidence="5" type="ORF">LY89DRAFT_222311</name>
</gene>
<evidence type="ECO:0000313" key="6">
    <source>
        <dbReference type="Proteomes" id="UP000070700"/>
    </source>
</evidence>
<dbReference type="KEGG" id="psco:LY89DRAFT_222311"/>
<dbReference type="SUPFAM" id="SSF52058">
    <property type="entry name" value="L domain-like"/>
    <property type="match status" value="2"/>
</dbReference>
<feature type="signal peptide" evidence="4">
    <location>
        <begin position="1"/>
        <end position="18"/>
    </location>
</feature>
<dbReference type="GeneID" id="28815683"/>
<dbReference type="GO" id="GO:0009986">
    <property type="term" value="C:cell surface"/>
    <property type="evidence" value="ECO:0007669"/>
    <property type="project" value="TreeGrafter"/>
</dbReference>
<dbReference type="GO" id="GO:0031505">
    <property type="term" value="P:fungal-type cell wall organization"/>
    <property type="evidence" value="ECO:0007669"/>
    <property type="project" value="TreeGrafter"/>
</dbReference>
<dbReference type="GO" id="GO:0009277">
    <property type="term" value="C:fungal-type cell wall"/>
    <property type="evidence" value="ECO:0007669"/>
    <property type="project" value="TreeGrafter"/>
</dbReference>
<comment type="subcellular location">
    <subcellularLocation>
        <location evidence="1">Cell envelope</location>
    </subcellularLocation>
</comment>
<reference evidence="5 6" key="1">
    <citation type="submission" date="2015-10" db="EMBL/GenBank/DDBJ databases">
        <title>Full genome of DAOMC 229536 Phialocephala scopiformis, a fungal endophyte of spruce producing the potent anti-insectan compound rugulosin.</title>
        <authorList>
            <consortium name="DOE Joint Genome Institute"/>
            <person name="Walker A.K."/>
            <person name="Frasz S.L."/>
            <person name="Seifert K.A."/>
            <person name="Miller J.D."/>
            <person name="Mondo S.J."/>
            <person name="Labutti K."/>
            <person name="Lipzen A."/>
            <person name="Dockter R."/>
            <person name="Kennedy M."/>
            <person name="Grigoriev I.V."/>
            <person name="Spatafora J.W."/>
        </authorList>
    </citation>
    <scope>NUCLEOTIDE SEQUENCE [LARGE SCALE GENOMIC DNA]</scope>
    <source>
        <strain evidence="5 6">CBS 120377</strain>
    </source>
</reference>
<dbReference type="OrthoDB" id="536881at2759"/>
<dbReference type="InterPro" id="IPR051648">
    <property type="entry name" value="CWI-Assembly_Regulator"/>
</dbReference>
<proteinExistence type="predicted"/>
<dbReference type="AlphaFoldDB" id="A0A194WVX3"/>
<dbReference type="RefSeq" id="XP_018066468.1">
    <property type="nucleotide sequence ID" value="XM_018205957.1"/>
</dbReference>
<dbReference type="InParanoid" id="A0A194WVX3"/>
<dbReference type="PANTHER" id="PTHR31018">
    <property type="entry name" value="SPORULATION-SPECIFIC PROTEIN-RELATED"/>
    <property type="match status" value="1"/>
</dbReference>
<dbReference type="Proteomes" id="UP000070700">
    <property type="component" value="Unassembled WGS sequence"/>
</dbReference>
<dbReference type="EMBL" id="KQ947425">
    <property type="protein sequence ID" value="KUJ12113.1"/>
    <property type="molecule type" value="Genomic_DNA"/>
</dbReference>